<name>A0A934W5V4_9BURK</name>
<dbReference type="Proteomes" id="UP000622890">
    <property type="component" value="Unassembled WGS sequence"/>
</dbReference>
<feature type="compositionally biased region" description="Low complexity" evidence="1">
    <location>
        <begin position="180"/>
        <end position="190"/>
    </location>
</feature>
<keyword evidence="4" id="KW-1185">Reference proteome</keyword>
<evidence type="ECO:0000313" key="3">
    <source>
        <dbReference type="EMBL" id="MBK4735432.1"/>
    </source>
</evidence>
<evidence type="ECO:0000256" key="1">
    <source>
        <dbReference type="SAM" id="MobiDB-lite"/>
    </source>
</evidence>
<dbReference type="AlphaFoldDB" id="A0A934W5V4"/>
<accession>A0A934W5V4</accession>
<sequence length="190" mass="20441">MQNMPTATPAAREHIQAQMDFLTDVSKNFFHTAQRFNEANMKVMQSIFAETVSKTQQIMHSSPQQALLVASEIAQPAAETINAFNANIANIFAQAQEEIAKTAEQHVPKTTQAARTLVQDVNKMTEEARNQASERGKQAYEHISTLIDKTYSAMQANGQAGQARSASQPVTSQPASHPVAGSAGASKAGA</sequence>
<evidence type="ECO:0000313" key="4">
    <source>
        <dbReference type="Proteomes" id="UP000622890"/>
    </source>
</evidence>
<feature type="domain" description="Phasin" evidence="2">
    <location>
        <begin position="14"/>
        <end position="107"/>
    </location>
</feature>
<gene>
    <name evidence="3" type="ORF">JJB74_12475</name>
</gene>
<proteinExistence type="predicted"/>
<comment type="caution">
    <text evidence="3">The sequence shown here is derived from an EMBL/GenBank/DDBJ whole genome shotgun (WGS) entry which is preliminary data.</text>
</comment>
<protein>
    <submittedName>
        <fullName evidence="3">Phasin family protein</fullName>
    </submittedName>
</protein>
<dbReference type="EMBL" id="JAEPBG010000004">
    <property type="protein sequence ID" value="MBK4735432.1"/>
    <property type="molecule type" value="Genomic_DNA"/>
</dbReference>
<evidence type="ECO:0000259" key="2">
    <source>
        <dbReference type="Pfam" id="PF09361"/>
    </source>
</evidence>
<dbReference type="InterPro" id="IPR018968">
    <property type="entry name" value="Phasin"/>
</dbReference>
<reference evidence="3" key="1">
    <citation type="submission" date="2021-01" db="EMBL/GenBank/DDBJ databases">
        <title>Genome sequence of strain Noviherbaspirillum sp. DKR-6.</title>
        <authorList>
            <person name="Chaudhary D.K."/>
        </authorList>
    </citation>
    <scope>NUCLEOTIDE SEQUENCE</scope>
    <source>
        <strain evidence="3">DKR-6</strain>
    </source>
</reference>
<feature type="region of interest" description="Disordered" evidence="1">
    <location>
        <begin position="156"/>
        <end position="190"/>
    </location>
</feature>
<feature type="compositionally biased region" description="Polar residues" evidence="1">
    <location>
        <begin position="156"/>
        <end position="175"/>
    </location>
</feature>
<dbReference type="Pfam" id="PF09361">
    <property type="entry name" value="Phasin_2"/>
    <property type="match status" value="1"/>
</dbReference>
<organism evidence="3 4">
    <name type="scientific">Noviherbaspirillum pedocola</name>
    <dbReference type="NCBI Taxonomy" id="2801341"/>
    <lineage>
        <taxon>Bacteria</taxon>
        <taxon>Pseudomonadati</taxon>
        <taxon>Pseudomonadota</taxon>
        <taxon>Betaproteobacteria</taxon>
        <taxon>Burkholderiales</taxon>
        <taxon>Oxalobacteraceae</taxon>
        <taxon>Noviherbaspirillum</taxon>
    </lineage>
</organism>
<dbReference type="RefSeq" id="WP_200592192.1">
    <property type="nucleotide sequence ID" value="NZ_JAEPBG010000004.1"/>
</dbReference>